<keyword evidence="4" id="KW-0769">Symport</keyword>
<feature type="transmembrane region" description="Helical" evidence="8">
    <location>
        <begin position="133"/>
        <end position="154"/>
    </location>
</feature>
<keyword evidence="10" id="KW-1185">Reference proteome</keyword>
<keyword evidence="4" id="KW-0813">Transport</keyword>
<accession>A0ABN7S802</accession>
<feature type="transmembrane region" description="Helical" evidence="8">
    <location>
        <begin position="713"/>
        <end position="733"/>
    </location>
</feature>
<name>A0ABN7S802_OIKDI</name>
<evidence type="ECO:0000313" key="10">
    <source>
        <dbReference type="Proteomes" id="UP001158576"/>
    </source>
</evidence>
<dbReference type="InterPro" id="IPR036259">
    <property type="entry name" value="MFS_trans_sf"/>
</dbReference>
<dbReference type="Pfam" id="PF00854">
    <property type="entry name" value="PTR2"/>
    <property type="match status" value="2"/>
</dbReference>
<evidence type="ECO:0000256" key="4">
    <source>
        <dbReference type="ARBA" id="ARBA00022847"/>
    </source>
</evidence>
<keyword evidence="6 8" id="KW-1133">Transmembrane helix</keyword>
<evidence type="ECO:0000256" key="1">
    <source>
        <dbReference type="ARBA" id="ARBA00004141"/>
    </source>
</evidence>
<comment type="subcellular location">
    <subcellularLocation>
        <location evidence="1">Membrane</location>
        <topology evidence="1">Multi-pass membrane protein</topology>
    </subcellularLocation>
</comment>
<feature type="transmembrane region" description="Helical" evidence="8">
    <location>
        <begin position="336"/>
        <end position="354"/>
    </location>
</feature>
<sequence length="819" mass="91952">MGSKKDEEVAEVTANGNEEAVEEKTPYPYYVFFILGNEFCERYAYYGMRSILVIFLTYFLGFDKDTATVIYHVFAALCYFFPLIGGIIADSYWGKVNTIVYISFVYFLGMVLMTVSAVPQINGGQDVPGTINSVLALIALFVIAVGTGGIKPCVSALGGDQFAENETGKKQLSNFFALFYGSINAGSLLSTFISPILREVECLGRPDCYAIAFLIPAILMLVAIGAFLFGKSKYKEKPVSGNIFTEFCGATWSGLRGRCKADTKDKEHFLDYADTEKFSLKRLTEFKYVYPIIVMYLPMPFFWALFDMQGSRFVLTATQMNGVFGGVTIKPDQMQIMNPVLILLFLPLFQSLIYPCFDKIGFKMTALRKMSGGQLITALAFVVAGFVQLSIDSELTPIPSYGDQTAMFVINGLPDKELTVESNYWVGANIKVDDESAQTQVKKMNLKSINQKVFTQITDQQDYNASNTYFRTPSNDWIQPDYPENDQERELKISSPGLQGTTVPIDIHEHGTKGVFCYEEKGNLECEQYDSPVEKSGSNRVRTALVNPTEFYTLFEVFNGDNESILTNKTVVISPRKASTSDSTEFERGVVKIKASMWDKEPEKDADGNWILPDATRECETKWITSSNPNGEDQYNKDDFLFGPGSIWTFSVVTDKNDKNGCQIRISRDSKQNTMNIFWLIPQYIVITVAEVMNSVTGLEFAYTQSPKSMKSVLQSFWLLTTCFGNILDVFFVEISMHPTQSGEYFILAAIMVGAALVFVGLSVFYYEYVPEGTFDEDENEQDGKNNEAFDKDEAVEMDDVKLEKEKEAFEDDNETADF</sequence>
<reference evidence="9 10" key="1">
    <citation type="submission" date="2021-04" db="EMBL/GenBank/DDBJ databases">
        <authorList>
            <person name="Bliznina A."/>
        </authorList>
    </citation>
    <scope>NUCLEOTIDE SEQUENCE [LARGE SCALE GENOMIC DNA]</scope>
</reference>
<keyword evidence="5" id="KW-0571">Peptide transport</keyword>
<feature type="transmembrane region" description="Helical" evidence="8">
    <location>
        <begin position="288"/>
        <end position="306"/>
    </location>
</feature>
<evidence type="ECO:0000256" key="3">
    <source>
        <dbReference type="ARBA" id="ARBA00022692"/>
    </source>
</evidence>
<evidence type="ECO:0000256" key="7">
    <source>
        <dbReference type="ARBA" id="ARBA00023136"/>
    </source>
</evidence>
<dbReference type="SUPFAM" id="SSF103473">
    <property type="entry name" value="MFS general substrate transporter"/>
    <property type="match status" value="1"/>
</dbReference>
<evidence type="ECO:0000313" key="9">
    <source>
        <dbReference type="EMBL" id="CAG5090129.1"/>
    </source>
</evidence>
<dbReference type="CDD" id="cd17347">
    <property type="entry name" value="MFS_SLC15A1_2_like"/>
    <property type="match status" value="1"/>
</dbReference>
<keyword evidence="3 8" id="KW-0812">Transmembrane</keyword>
<dbReference type="EMBL" id="OU015568">
    <property type="protein sequence ID" value="CAG5090129.1"/>
    <property type="molecule type" value="Genomic_DNA"/>
</dbReference>
<keyword evidence="7 8" id="KW-0472">Membrane</keyword>
<feature type="transmembrane region" description="Helical" evidence="8">
    <location>
        <begin position="68"/>
        <end position="88"/>
    </location>
</feature>
<dbReference type="PROSITE" id="PS01022">
    <property type="entry name" value="PTR2_1"/>
    <property type="match status" value="1"/>
</dbReference>
<dbReference type="InterPro" id="IPR018456">
    <property type="entry name" value="PTR2_symporter_CS"/>
</dbReference>
<proteinExistence type="inferred from homology"/>
<evidence type="ECO:0000256" key="8">
    <source>
        <dbReference type="SAM" id="Phobius"/>
    </source>
</evidence>
<dbReference type="InterPro" id="IPR000109">
    <property type="entry name" value="POT_fam"/>
</dbReference>
<gene>
    <name evidence="9" type="ORF">OKIOD_LOCUS4030</name>
</gene>
<feature type="transmembrane region" description="Helical" evidence="8">
    <location>
        <begin position="745"/>
        <end position="767"/>
    </location>
</feature>
<feature type="transmembrane region" description="Helical" evidence="8">
    <location>
        <begin position="43"/>
        <end position="62"/>
    </location>
</feature>
<protein>
    <submittedName>
        <fullName evidence="9">Oidioi.mRNA.OKI2018_I69.PAR.g12472.t1.cds</fullName>
    </submittedName>
</protein>
<keyword evidence="5" id="KW-0653">Protein transport</keyword>
<dbReference type="Gene3D" id="1.20.1250.20">
    <property type="entry name" value="MFS general substrate transporter like domains"/>
    <property type="match status" value="2"/>
</dbReference>
<feature type="transmembrane region" description="Helical" evidence="8">
    <location>
        <begin position="100"/>
        <end position="121"/>
    </location>
</feature>
<evidence type="ECO:0000256" key="6">
    <source>
        <dbReference type="ARBA" id="ARBA00022989"/>
    </source>
</evidence>
<organism evidence="9 10">
    <name type="scientific">Oikopleura dioica</name>
    <name type="common">Tunicate</name>
    <dbReference type="NCBI Taxonomy" id="34765"/>
    <lineage>
        <taxon>Eukaryota</taxon>
        <taxon>Metazoa</taxon>
        <taxon>Chordata</taxon>
        <taxon>Tunicata</taxon>
        <taxon>Appendicularia</taxon>
        <taxon>Copelata</taxon>
        <taxon>Oikopleuridae</taxon>
        <taxon>Oikopleura</taxon>
    </lineage>
</organism>
<dbReference type="Proteomes" id="UP001158576">
    <property type="component" value="Chromosome PAR"/>
</dbReference>
<dbReference type="PANTHER" id="PTHR11654">
    <property type="entry name" value="OLIGOPEPTIDE TRANSPORTER-RELATED"/>
    <property type="match status" value="1"/>
</dbReference>
<evidence type="ECO:0000256" key="5">
    <source>
        <dbReference type="ARBA" id="ARBA00022856"/>
    </source>
</evidence>
<feature type="transmembrane region" description="Helical" evidence="8">
    <location>
        <begin position="209"/>
        <end position="229"/>
    </location>
</feature>
<evidence type="ECO:0000256" key="2">
    <source>
        <dbReference type="ARBA" id="ARBA00005982"/>
    </source>
</evidence>
<comment type="similarity">
    <text evidence="2">Belongs to the major facilitator superfamily. Proton-dependent oligopeptide transporter (POT/PTR) (TC 2.A.17) family.</text>
</comment>
<feature type="transmembrane region" description="Helical" evidence="8">
    <location>
        <begin position="175"/>
        <end position="197"/>
    </location>
</feature>